<dbReference type="EMBL" id="FOEP01000007">
    <property type="protein sequence ID" value="SEQ48128.1"/>
    <property type="molecule type" value="Genomic_DNA"/>
</dbReference>
<dbReference type="OrthoDB" id="7667013at2"/>
<name>A0A1H9GEC0_9RHOB</name>
<sequence>MNQRSMSVAKIALLLFPFGAGAMSVNVFFASLIGSWVGLPVLSATWSMILGSAIGGPTTWIFSRHIRALMEQANGID</sequence>
<keyword evidence="3" id="KW-1185">Reference proteome</keyword>
<accession>A0A1H9GEC0</accession>
<organism evidence="2 3">
    <name type="scientific">Thalassovita taeanensis</name>
    <dbReference type="NCBI Taxonomy" id="657014"/>
    <lineage>
        <taxon>Bacteria</taxon>
        <taxon>Pseudomonadati</taxon>
        <taxon>Pseudomonadota</taxon>
        <taxon>Alphaproteobacteria</taxon>
        <taxon>Rhodobacterales</taxon>
        <taxon>Roseobacteraceae</taxon>
        <taxon>Thalassovita</taxon>
    </lineage>
</organism>
<reference evidence="2 3" key="1">
    <citation type="submission" date="2016-10" db="EMBL/GenBank/DDBJ databases">
        <authorList>
            <person name="de Groot N.N."/>
        </authorList>
    </citation>
    <scope>NUCLEOTIDE SEQUENCE [LARGE SCALE GENOMIC DNA]</scope>
    <source>
        <strain evidence="2 3">DSM 22007</strain>
    </source>
</reference>
<evidence type="ECO:0008006" key="4">
    <source>
        <dbReference type="Google" id="ProtNLM"/>
    </source>
</evidence>
<keyword evidence="1" id="KW-1133">Transmembrane helix</keyword>
<evidence type="ECO:0000256" key="1">
    <source>
        <dbReference type="SAM" id="Phobius"/>
    </source>
</evidence>
<keyword evidence="1" id="KW-0472">Membrane</keyword>
<dbReference type="Proteomes" id="UP000198634">
    <property type="component" value="Unassembled WGS sequence"/>
</dbReference>
<protein>
    <recommendedName>
        <fullName evidence="4">NnrT protein</fullName>
    </recommendedName>
</protein>
<dbReference type="AlphaFoldDB" id="A0A1H9GEC0"/>
<keyword evidence="1" id="KW-0812">Transmembrane</keyword>
<gene>
    <name evidence="2" type="ORF">SAMN04488092_107135</name>
</gene>
<feature type="transmembrane region" description="Helical" evidence="1">
    <location>
        <begin position="43"/>
        <end position="62"/>
    </location>
</feature>
<evidence type="ECO:0000313" key="2">
    <source>
        <dbReference type="EMBL" id="SEQ48128.1"/>
    </source>
</evidence>
<proteinExistence type="predicted"/>
<dbReference type="STRING" id="657014.SAMN04488092_107135"/>
<feature type="transmembrane region" description="Helical" evidence="1">
    <location>
        <begin position="12"/>
        <end position="37"/>
    </location>
</feature>
<evidence type="ECO:0000313" key="3">
    <source>
        <dbReference type="Proteomes" id="UP000198634"/>
    </source>
</evidence>